<protein>
    <submittedName>
        <fullName evidence="2">Uncharacterized protein</fullName>
    </submittedName>
</protein>
<dbReference type="EMBL" id="VTUX01000001">
    <property type="protein sequence ID" value="KAA1194002.1"/>
    <property type="molecule type" value="Genomic_DNA"/>
</dbReference>
<feature type="compositionally biased region" description="Low complexity" evidence="1">
    <location>
        <begin position="1"/>
        <end position="18"/>
    </location>
</feature>
<evidence type="ECO:0000313" key="2">
    <source>
        <dbReference type="EMBL" id="KAA1194002.1"/>
    </source>
</evidence>
<evidence type="ECO:0000256" key="1">
    <source>
        <dbReference type="SAM" id="MobiDB-lite"/>
    </source>
</evidence>
<organism evidence="2 3">
    <name type="scientific">Pseudohalioglobus sediminis</name>
    <dbReference type="NCBI Taxonomy" id="2606449"/>
    <lineage>
        <taxon>Bacteria</taxon>
        <taxon>Pseudomonadati</taxon>
        <taxon>Pseudomonadota</taxon>
        <taxon>Gammaproteobacteria</taxon>
        <taxon>Cellvibrionales</taxon>
        <taxon>Halieaceae</taxon>
        <taxon>Pseudohalioglobus</taxon>
    </lineage>
</organism>
<gene>
    <name evidence="2" type="ORF">F0M18_00725</name>
</gene>
<sequence>MSRFENAFSSAFSSYSASEQHNARIGTDAPEVHALRKSLLRRGKSNQAAAITGGRQTRTARQHQGKR</sequence>
<comment type="caution">
    <text evidence="2">The sequence shown here is derived from an EMBL/GenBank/DDBJ whole genome shotgun (WGS) entry which is preliminary data.</text>
</comment>
<proteinExistence type="predicted"/>
<keyword evidence="3" id="KW-1185">Reference proteome</keyword>
<dbReference type="AlphaFoldDB" id="A0A5B0X427"/>
<feature type="compositionally biased region" description="Basic residues" evidence="1">
    <location>
        <begin position="58"/>
        <end position="67"/>
    </location>
</feature>
<dbReference type="RefSeq" id="WP_149609471.1">
    <property type="nucleotide sequence ID" value="NZ_VTUX01000001.1"/>
</dbReference>
<dbReference type="Proteomes" id="UP000323708">
    <property type="component" value="Unassembled WGS sequence"/>
</dbReference>
<feature type="region of interest" description="Disordered" evidence="1">
    <location>
        <begin position="1"/>
        <end position="67"/>
    </location>
</feature>
<feature type="compositionally biased region" description="Basic residues" evidence="1">
    <location>
        <begin position="35"/>
        <end position="44"/>
    </location>
</feature>
<accession>A0A5B0X427</accession>
<reference evidence="2 3" key="1">
    <citation type="submission" date="2019-09" db="EMBL/GenBank/DDBJ databases">
        <authorList>
            <person name="Chen X.-Y."/>
        </authorList>
    </citation>
    <scope>NUCLEOTIDE SEQUENCE [LARGE SCALE GENOMIC DNA]</scope>
    <source>
        <strain evidence="2 3">NY5</strain>
    </source>
</reference>
<evidence type="ECO:0000313" key="3">
    <source>
        <dbReference type="Proteomes" id="UP000323708"/>
    </source>
</evidence>
<name>A0A5B0X427_9GAMM</name>
<feature type="compositionally biased region" description="Polar residues" evidence="1">
    <location>
        <begin position="45"/>
        <end position="57"/>
    </location>
</feature>